<reference evidence="2" key="1">
    <citation type="submission" date="2017-09" db="EMBL/GenBank/DDBJ databases">
        <title>Depth-based differentiation of microbial function through sediment-hosted aquifers and enrichment of novel symbionts in the deep terrestrial subsurface.</title>
        <authorList>
            <person name="Probst A.J."/>
            <person name="Ladd B."/>
            <person name="Jarett J.K."/>
            <person name="Geller-Mcgrath D.E."/>
            <person name="Sieber C.M.K."/>
            <person name="Emerson J.B."/>
            <person name="Anantharaman K."/>
            <person name="Thomas B.C."/>
            <person name="Malmstrom R."/>
            <person name="Stieglmeier M."/>
            <person name="Klingl A."/>
            <person name="Woyke T."/>
            <person name="Ryan C.M."/>
            <person name="Banfield J.F."/>
        </authorList>
    </citation>
    <scope>NUCLEOTIDE SEQUENCE [LARGE SCALE GENOMIC DNA]</scope>
</reference>
<evidence type="ECO:0000313" key="1">
    <source>
        <dbReference type="EMBL" id="PIS40240.1"/>
    </source>
</evidence>
<gene>
    <name evidence="1" type="ORF">COT32_00855</name>
</gene>
<proteinExistence type="predicted"/>
<sequence length="66" mass="7119">MPSKKGKIYEDHKFLNQSSASPQIAKASCQLFFNASGKSANVFGAPTRGSDGSWAKEKGMAIINKR</sequence>
<name>A0A2H0YP50_9BACT</name>
<dbReference type="EMBL" id="PEYC01000018">
    <property type="protein sequence ID" value="PIS40240.1"/>
    <property type="molecule type" value="Genomic_DNA"/>
</dbReference>
<dbReference type="Proteomes" id="UP000231472">
    <property type="component" value="Unassembled WGS sequence"/>
</dbReference>
<protein>
    <submittedName>
        <fullName evidence="1">Uncharacterized protein</fullName>
    </submittedName>
</protein>
<dbReference type="AlphaFoldDB" id="A0A2H0YP50"/>
<organism evidence="1 2">
    <name type="scientific">Candidatus Nealsonbacteria bacterium CG08_land_8_20_14_0_20_36_22</name>
    <dbReference type="NCBI Taxonomy" id="1974704"/>
    <lineage>
        <taxon>Bacteria</taxon>
        <taxon>Candidatus Nealsoniibacteriota</taxon>
    </lineage>
</organism>
<accession>A0A2H0YP50</accession>
<comment type="caution">
    <text evidence="1">The sequence shown here is derived from an EMBL/GenBank/DDBJ whole genome shotgun (WGS) entry which is preliminary data.</text>
</comment>
<evidence type="ECO:0000313" key="2">
    <source>
        <dbReference type="Proteomes" id="UP000231472"/>
    </source>
</evidence>